<feature type="transmembrane region" description="Helical" evidence="1">
    <location>
        <begin position="39"/>
        <end position="59"/>
    </location>
</feature>
<dbReference type="InterPro" id="IPR021309">
    <property type="entry name" value="YgaP-like_TM"/>
</dbReference>
<evidence type="ECO:0000313" key="4">
    <source>
        <dbReference type="Proteomes" id="UP001604043"/>
    </source>
</evidence>
<evidence type="ECO:0000313" key="3">
    <source>
        <dbReference type="EMBL" id="MFG1254079.1"/>
    </source>
</evidence>
<feature type="transmembrane region" description="Helical" evidence="1">
    <location>
        <begin position="12"/>
        <end position="33"/>
    </location>
</feature>
<keyword evidence="1" id="KW-1133">Transmembrane helix</keyword>
<organism evidence="3 4">
    <name type="scientific">Xanthobacter aminoxidans</name>
    <dbReference type="NCBI Taxonomy" id="186280"/>
    <lineage>
        <taxon>Bacteria</taxon>
        <taxon>Pseudomonadati</taxon>
        <taxon>Pseudomonadota</taxon>
        <taxon>Alphaproteobacteria</taxon>
        <taxon>Hyphomicrobiales</taxon>
        <taxon>Xanthobacteraceae</taxon>
        <taxon>Xanthobacter</taxon>
    </lineage>
</organism>
<protein>
    <submittedName>
        <fullName evidence="3">DUF2892 domain-containing protein</fullName>
    </submittedName>
</protein>
<accession>A0ABW6ZJR5</accession>
<dbReference type="EMBL" id="JBAFUR010000005">
    <property type="protein sequence ID" value="MFG1254079.1"/>
    <property type="molecule type" value="Genomic_DNA"/>
</dbReference>
<proteinExistence type="predicted"/>
<dbReference type="Proteomes" id="UP001604043">
    <property type="component" value="Unassembled WGS sequence"/>
</dbReference>
<dbReference type="RefSeq" id="WP_024276542.1">
    <property type="nucleotide sequence ID" value="NZ_JAMJXC010000002.1"/>
</dbReference>
<name>A0ABW6ZJR5_9HYPH</name>
<keyword evidence="4" id="KW-1185">Reference proteome</keyword>
<dbReference type="Pfam" id="PF11127">
    <property type="entry name" value="YgaP-like_TM"/>
    <property type="match status" value="1"/>
</dbReference>
<reference evidence="3 4" key="1">
    <citation type="submission" date="2024-02" db="EMBL/GenBank/DDBJ databases">
        <title>Expansion and revision of Xanthobacter and proposal of Roseixanthobacter gen. nov.</title>
        <authorList>
            <person name="Soltysiak M.P.M."/>
            <person name="Jalihal A."/>
            <person name="Ory A."/>
            <person name="Chrisophersen C."/>
            <person name="Lee A.D."/>
            <person name="Boulton J."/>
            <person name="Springer M."/>
        </authorList>
    </citation>
    <scope>NUCLEOTIDE SEQUENCE [LARGE SCALE GENOMIC DNA]</scope>
    <source>
        <strain evidence="3 4">CB5</strain>
    </source>
</reference>
<feature type="domain" description="Inner membrane protein YgaP-like transmembrane" evidence="2">
    <location>
        <begin position="1"/>
        <end position="71"/>
    </location>
</feature>
<gene>
    <name evidence="3" type="ORF">V5F30_17845</name>
</gene>
<evidence type="ECO:0000256" key="1">
    <source>
        <dbReference type="SAM" id="Phobius"/>
    </source>
</evidence>
<sequence length="72" mass="7533">MVANVGGIDRVLRFIAGVVLILVPFVAPSVPALAGLGHWTWLIGAVGVVMLLTAAFRFCPAYPLLGINTCGR</sequence>
<comment type="caution">
    <text evidence="3">The sequence shown here is derived from an EMBL/GenBank/DDBJ whole genome shotgun (WGS) entry which is preliminary data.</text>
</comment>
<evidence type="ECO:0000259" key="2">
    <source>
        <dbReference type="Pfam" id="PF11127"/>
    </source>
</evidence>
<keyword evidence="1" id="KW-0472">Membrane</keyword>
<keyword evidence="1" id="KW-0812">Transmembrane</keyword>